<dbReference type="SUPFAM" id="SSF49562">
    <property type="entry name" value="C2 domain (Calcium/lipid-binding domain, CaLB)"/>
    <property type="match status" value="1"/>
</dbReference>
<keyword evidence="2" id="KW-0472">Membrane</keyword>
<dbReference type="Proteomes" id="UP000594262">
    <property type="component" value="Unplaced"/>
</dbReference>
<protein>
    <recommendedName>
        <fullName evidence="3">C2 domain-containing protein</fullName>
    </recommendedName>
</protein>
<feature type="domain" description="C2" evidence="3">
    <location>
        <begin position="167"/>
        <end position="289"/>
    </location>
</feature>
<dbReference type="InterPro" id="IPR035892">
    <property type="entry name" value="C2_domain_sf"/>
</dbReference>
<dbReference type="InterPro" id="IPR000008">
    <property type="entry name" value="C2_dom"/>
</dbReference>
<accession>A0A7M5X1V5</accession>
<dbReference type="PANTHER" id="PTHR46129">
    <property type="entry name" value="SYNAPTOTAGMIN 14, ISOFORM D"/>
    <property type="match status" value="1"/>
</dbReference>
<feature type="compositionally biased region" description="Gly residues" evidence="1">
    <location>
        <begin position="67"/>
        <end position="76"/>
    </location>
</feature>
<dbReference type="PANTHER" id="PTHR46129:SF2">
    <property type="entry name" value="SYNAPTOTAGMIN 14, ISOFORM D"/>
    <property type="match status" value="1"/>
</dbReference>
<keyword evidence="2" id="KW-1133">Transmembrane helix</keyword>
<dbReference type="GO" id="GO:0005543">
    <property type="term" value="F:phospholipid binding"/>
    <property type="evidence" value="ECO:0007669"/>
    <property type="project" value="TreeGrafter"/>
</dbReference>
<sequence>MSLLFPLPAVIFLCCLLLLLVILAILYFVVLKNENLCSGLTGHGTGEEGEEGEALLATETENPDGPVDGGGDGAGGSLATDVEKGLPTGSKKGSPVASTSARGSPRVAASLVEEKPQPGPSKAPIALPPSPVKPKSPQEPKPATNTTTESGGGDVGFISTNEEAPCLAGKVLMSFTYLPAANKLNLKVIRLAELPSIKRGGADSVRIHLCVLPMRKQRFKTKIQTASQGVFNQTFQFVHMTKDLLETCAIRLRVYGKKGFNTTKLIGEAKINLAKVDLTSPLADGDIWKNLSPKGEVAKYYNIDEEDEPDDIDDWAE</sequence>
<evidence type="ECO:0000256" key="1">
    <source>
        <dbReference type="SAM" id="MobiDB-lite"/>
    </source>
</evidence>
<dbReference type="InterPro" id="IPR043541">
    <property type="entry name" value="SYT14/14L/16"/>
</dbReference>
<name>A0A7M5X1V5_9CNID</name>
<evidence type="ECO:0000259" key="3">
    <source>
        <dbReference type="PROSITE" id="PS50004"/>
    </source>
</evidence>
<organism evidence="4 5">
    <name type="scientific">Clytia hemisphaerica</name>
    <dbReference type="NCBI Taxonomy" id="252671"/>
    <lineage>
        <taxon>Eukaryota</taxon>
        <taxon>Metazoa</taxon>
        <taxon>Cnidaria</taxon>
        <taxon>Hydrozoa</taxon>
        <taxon>Hydroidolina</taxon>
        <taxon>Leptothecata</taxon>
        <taxon>Obeliida</taxon>
        <taxon>Clytiidae</taxon>
        <taxon>Clytia</taxon>
    </lineage>
</organism>
<evidence type="ECO:0000313" key="5">
    <source>
        <dbReference type="Proteomes" id="UP000594262"/>
    </source>
</evidence>
<dbReference type="Gene3D" id="2.60.40.150">
    <property type="entry name" value="C2 domain"/>
    <property type="match status" value="1"/>
</dbReference>
<keyword evidence="2" id="KW-0812">Transmembrane</keyword>
<proteinExistence type="predicted"/>
<dbReference type="GeneID" id="136798333"/>
<evidence type="ECO:0000256" key="2">
    <source>
        <dbReference type="SAM" id="Phobius"/>
    </source>
</evidence>
<dbReference type="EnsemblMetazoa" id="CLYHEMT016444.1">
    <property type="protein sequence ID" value="CLYHEMP016444.1"/>
    <property type="gene ID" value="CLYHEMG016444"/>
</dbReference>
<dbReference type="RefSeq" id="XP_066911035.1">
    <property type="nucleotide sequence ID" value="XM_067054934.1"/>
</dbReference>
<reference evidence="4" key="1">
    <citation type="submission" date="2021-01" db="UniProtKB">
        <authorList>
            <consortium name="EnsemblMetazoa"/>
        </authorList>
    </citation>
    <scope>IDENTIFICATION</scope>
</reference>
<feature type="region of interest" description="Disordered" evidence="1">
    <location>
        <begin position="59"/>
        <end position="157"/>
    </location>
</feature>
<feature type="transmembrane region" description="Helical" evidence="2">
    <location>
        <begin position="6"/>
        <end position="30"/>
    </location>
</feature>
<keyword evidence="5" id="KW-1185">Reference proteome</keyword>
<feature type="compositionally biased region" description="Pro residues" evidence="1">
    <location>
        <begin position="117"/>
        <end position="140"/>
    </location>
</feature>
<dbReference type="Pfam" id="PF00168">
    <property type="entry name" value="C2"/>
    <property type="match status" value="1"/>
</dbReference>
<dbReference type="PROSITE" id="PS50004">
    <property type="entry name" value="C2"/>
    <property type="match status" value="1"/>
</dbReference>
<dbReference type="OrthoDB" id="5978493at2759"/>
<dbReference type="AlphaFoldDB" id="A0A7M5X1V5"/>
<evidence type="ECO:0000313" key="4">
    <source>
        <dbReference type="EnsemblMetazoa" id="CLYHEMP016444.1"/>
    </source>
</evidence>